<gene>
    <name evidence="1" type="ORF">F442_19537</name>
</gene>
<protein>
    <submittedName>
        <fullName evidence="1">Uncharacterized protein</fullName>
    </submittedName>
</protein>
<reference evidence="1 2" key="1">
    <citation type="submission" date="2013-11" db="EMBL/GenBank/DDBJ databases">
        <title>The Genome Sequence of Phytophthora parasitica P10297.</title>
        <authorList>
            <consortium name="The Broad Institute Genomics Platform"/>
            <person name="Russ C."/>
            <person name="Tyler B."/>
            <person name="Panabieres F."/>
            <person name="Shan W."/>
            <person name="Tripathy S."/>
            <person name="Grunwald N."/>
            <person name="Machado M."/>
            <person name="Johnson C.S."/>
            <person name="Walker B."/>
            <person name="Young S.K."/>
            <person name="Zeng Q."/>
            <person name="Gargeya S."/>
            <person name="Fitzgerald M."/>
            <person name="Haas B."/>
            <person name="Abouelleil A."/>
            <person name="Allen A.W."/>
            <person name="Alvarado L."/>
            <person name="Arachchi H.M."/>
            <person name="Berlin A.M."/>
            <person name="Chapman S.B."/>
            <person name="Gainer-Dewar J."/>
            <person name="Goldberg J."/>
            <person name="Griggs A."/>
            <person name="Gujja S."/>
            <person name="Hansen M."/>
            <person name="Howarth C."/>
            <person name="Imamovic A."/>
            <person name="Ireland A."/>
            <person name="Larimer J."/>
            <person name="McCowan C."/>
            <person name="Murphy C."/>
            <person name="Pearson M."/>
            <person name="Poon T.W."/>
            <person name="Priest M."/>
            <person name="Roberts A."/>
            <person name="Saif S."/>
            <person name="Shea T."/>
            <person name="Sisk P."/>
            <person name="Sykes S."/>
            <person name="Wortman J."/>
            <person name="Nusbaum C."/>
            <person name="Birren B."/>
        </authorList>
    </citation>
    <scope>NUCLEOTIDE SEQUENCE [LARGE SCALE GENOMIC DNA]</scope>
    <source>
        <strain evidence="1 2">P10297</strain>
    </source>
</reference>
<dbReference type="AlphaFoldDB" id="W2Y987"/>
<evidence type="ECO:0000313" key="1">
    <source>
        <dbReference type="EMBL" id="ETP31591.1"/>
    </source>
</evidence>
<name>W2Y987_PHYNI</name>
<dbReference type="OrthoDB" id="98240at2759"/>
<proteinExistence type="predicted"/>
<organism evidence="1 2">
    <name type="scientific">Phytophthora nicotianae P10297</name>
    <dbReference type="NCBI Taxonomy" id="1317064"/>
    <lineage>
        <taxon>Eukaryota</taxon>
        <taxon>Sar</taxon>
        <taxon>Stramenopiles</taxon>
        <taxon>Oomycota</taxon>
        <taxon>Peronosporomycetes</taxon>
        <taxon>Peronosporales</taxon>
        <taxon>Peronosporaceae</taxon>
        <taxon>Phytophthora</taxon>
    </lineage>
</organism>
<comment type="caution">
    <text evidence="1">The sequence shown here is derived from an EMBL/GenBank/DDBJ whole genome shotgun (WGS) entry which is preliminary data.</text>
</comment>
<accession>W2Y987</accession>
<dbReference type="EMBL" id="ANIY01004081">
    <property type="protein sequence ID" value="ETP31591.1"/>
    <property type="molecule type" value="Genomic_DNA"/>
</dbReference>
<evidence type="ECO:0000313" key="2">
    <source>
        <dbReference type="Proteomes" id="UP000018948"/>
    </source>
</evidence>
<dbReference type="Proteomes" id="UP000018948">
    <property type="component" value="Unassembled WGS sequence"/>
</dbReference>
<sequence>MATVDVKIAPDWLRTPDVTTRTELLEARKQDRRALSFAMEPPLSNDKKFARSERLYRDSHRPSGALVCSPRQQELDLPPQHYHPRATCSGSPTKAALVARRQHDKRLESLKFEPSEIERLRDIPKVDRLENWWKRPAGYVEDPASFKDSLRLQLTHHSTELGPVDPAKIRSPASVDERRLLREKRGQLADKVNHIAHQMPEDFARIDSETVAVHPQELRVNGASSFEPAWTLPMSPIKVPPKKKKAPRRAVENLVLESTSQRVLLDQFKSCQLSAPRTLSASSVDSMGNTAALLSPIATVSQSARSRNAFKGSIRCGGFS</sequence>